<proteinExistence type="predicted"/>
<name>A0A026W4B6_OOCBI</name>
<protein>
    <submittedName>
        <fullName evidence="1">Uncharacterized protein</fullName>
    </submittedName>
</protein>
<sequence length="111" mass="12416">MTRRIGGSLFTGPSARPVRAIKIRTGVRPKRDDLRGTRARFFFVAGPYRIGFPVVSRVLEEGIQDHWQRVARVSTSPSILFCRMGNAHGNDDDDEDNDVPHAITALTVVNR</sequence>
<reference evidence="1 2" key="1">
    <citation type="journal article" date="2014" name="Curr. Biol.">
        <title>The genome of the clonal raider ant Cerapachys biroi.</title>
        <authorList>
            <person name="Oxley P.R."/>
            <person name="Ji L."/>
            <person name="Fetter-Pruneda I."/>
            <person name="McKenzie S.K."/>
            <person name="Li C."/>
            <person name="Hu H."/>
            <person name="Zhang G."/>
            <person name="Kronauer D.J."/>
        </authorList>
    </citation>
    <scope>NUCLEOTIDE SEQUENCE [LARGE SCALE GENOMIC DNA]</scope>
</reference>
<dbReference type="Proteomes" id="UP000053097">
    <property type="component" value="Unassembled WGS sequence"/>
</dbReference>
<gene>
    <name evidence="1" type="ORF">X777_10491</name>
</gene>
<evidence type="ECO:0000313" key="2">
    <source>
        <dbReference type="Proteomes" id="UP000053097"/>
    </source>
</evidence>
<dbReference type="EMBL" id="KK107436">
    <property type="protein sequence ID" value="EZA50858.1"/>
    <property type="molecule type" value="Genomic_DNA"/>
</dbReference>
<dbReference type="AlphaFoldDB" id="A0A026W4B6"/>
<accession>A0A026W4B6</accession>
<keyword evidence="2" id="KW-1185">Reference proteome</keyword>
<organism evidence="1 2">
    <name type="scientific">Ooceraea biroi</name>
    <name type="common">Clonal raider ant</name>
    <name type="synonym">Cerapachys biroi</name>
    <dbReference type="NCBI Taxonomy" id="2015173"/>
    <lineage>
        <taxon>Eukaryota</taxon>
        <taxon>Metazoa</taxon>
        <taxon>Ecdysozoa</taxon>
        <taxon>Arthropoda</taxon>
        <taxon>Hexapoda</taxon>
        <taxon>Insecta</taxon>
        <taxon>Pterygota</taxon>
        <taxon>Neoptera</taxon>
        <taxon>Endopterygota</taxon>
        <taxon>Hymenoptera</taxon>
        <taxon>Apocrita</taxon>
        <taxon>Aculeata</taxon>
        <taxon>Formicoidea</taxon>
        <taxon>Formicidae</taxon>
        <taxon>Dorylinae</taxon>
        <taxon>Ooceraea</taxon>
    </lineage>
</organism>
<evidence type="ECO:0000313" key="1">
    <source>
        <dbReference type="EMBL" id="EZA50858.1"/>
    </source>
</evidence>